<dbReference type="InterPro" id="IPR025269">
    <property type="entry name" value="SAM-like_dom"/>
</dbReference>
<comment type="similarity">
    <text evidence="1">Belongs to the 'phage' integrase family.</text>
</comment>
<dbReference type="PROSITE" id="PS51898">
    <property type="entry name" value="TYR_RECOMBINASE"/>
    <property type="match status" value="1"/>
</dbReference>
<sequence length="435" mass="49756">MRRIFKVSFYIRGNHVNKDGTCAVMIRLSLDGERISAGTTGISIKPELWDGQRQQLKGRNTEVVQTNKKLGGIRDELLAIAEKLEFEGTLALDRVKAVFLGVDEEYDTIGKLLDKYIKNVKEQVGVCLSKTSLSKYELCKKRFTQMLEKKYHCKDMSLKELNPVVVQDYKNFLMTDVNMCNNTAVKTMKTFRTVILYGIKLGVIHKDPFVGVHFHMEKVDRGFLTDEEISAIMTKHIDLPRLELVRDLFIFSCFTGLAYIDVKALTYDKIMRLADVDWIISKRVKTVTPINVVLSDGAKRIIEKYKDYPKKKKGHVFPVFSNQKTNQYLKEIATACGIDKELTFHMARHTFATLTLSKGVPIESVSRMLGHTNIRTTQIYAKITNKKIEHDMALFFKDNTIRDFDKESINMTSKDVEEPKANGKNKDAERSAARA</sequence>
<dbReference type="AlphaFoldDB" id="A0A7K0KCF6"/>
<dbReference type="PANTHER" id="PTHR30349">
    <property type="entry name" value="PHAGE INTEGRASE-RELATED"/>
    <property type="match status" value="1"/>
</dbReference>
<organism evidence="6 7">
    <name type="scientific">Hallella mizrahii</name>
    <dbReference type="NCBI Taxonomy" id="2606637"/>
    <lineage>
        <taxon>Bacteria</taxon>
        <taxon>Pseudomonadati</taxon>
        <taxon>Bacteroidota</taxon>
        <taxon>Bacteroidia</taxon>
        <taxon>Bacteroidales</taxon>
        <taxon>Prevotellaceae</taxon>
        <taxon>Hallella</taxon>
    </lineage>
</organism>
<dbReference type="Proteomes" id="UP000438914">
    <property type="component" value="Unassembled WGS sequence"/>
</dbReference>
<dbReference type="InterPro" id="IPR035386">
    <property type="entry name" value="Arm-DNA-bind_5"/>
</dbReference>
<evidence type="ECO:0000256" key="4">
    <source>
        <dbReference type="SAM" id="MobiDB-lite"/>
    </source>
</evidence>
<protein>
    <submittedName>
        <fullName evidence="6">Site-specific integrase</fullName>
    </submittedName>
</protein>
<feature type="region of interest" description="Disordered" evidence="4">
    <location>
        <begin position="410"/>
        <end position="435"/>
    </location>
</feature>
<proteinExistence type="inferred from homology"/>
<dbReference type="Pfam" id="PF17293">
    <property type="entry name" value="Arm-DNA-bind_5"/>
    <property type="match status" value="1"/>
</dbReference>
<dbReference type="PANTHER" id="PTHR30349:SF64">
    <property type="entry name" value="PROPHAGE INTEGRASE INTD-RELATED"/>
    <property type="match status" value="1"/>
</dbReference>
<gene>
    <name evidence="6" type="ORF">FYJ73_02790</name>
</gene>
<dbReference type="SUPFAM" id="SSF56349">
    <property type="entry name" value="DNA breaking-rejoining enzymes"/>
    <property type="match status" value="1"/>
</dbReference>
<accession>A0A7K0KCF6</accession>
<name>A0A7K0KCF6_9BACT</name>
<dbReference type="InterPro" id="IPR050090">
    <property type="entry name" value="Tyrosine_recombinase_XerCD"/>
</dbReference>
<dbReference type="InterPro" id="IPR013762">
    <property type="entry name" value="Integrase-like_cat_sf"/>
</dbReference>
<dbReference type="CDD" id="cd01185">
    <property type="entry name" value="INTN1_C_like"/>
    <property type="match status" value="1"/>
</dbReference>
<evidence type="ECO:0000256" key="3">
    <source>
        <dbReference type="ARBA" id="ARBA00023172"/>
    </source>
</evidence>
<dbReference type="Pfam" id="PF00589">
    <property type="entry name" value="Phage_integrase"/>
    <property type="match status" value="1"/>
</dbReference>
<dbReference type="InterPro" id="IPR011010">
    <property type="entry name" value="DNA_brk_join_enz"/>
</dbReference>
<evidence type="ECO:0000313" key="6">
    <source>
        <dbReference type="EMBL" id="MST83613.1"/>
    </source>
</evidence>
<dbReference type="EMBL" id="VUNG01000004">
    <property type="protein sequence ID" value="MST83613.1"/>
    <property type="molecule type" value="Genomic_DNA"/>
</dbReference>
<keyword evidence="3" id="KW-0233">DNA recombination</keyword>
<dbReference type="GO" id="GO:0003677">
    <property type="term" value="F:DNA binding"/>
    <property type="evidence" value="ECO:0007669"/>
    <property type="project" value="UniProtKB-KW"/>
</dbReference>
<evidence type="ECO:0000256" key="2">
    <source>
        <dbReference type="ARBA" id="ARBA00023125"/>
    </source>
</evidence>
<reference evidence="6 7" key="1">
    <citation type="submission" date="2019-08" db="EMBL/GenBank/DDBJ databases">
        <title>In-depth cultivation of the pig gut microbiome towards novel bacterial diversity and tailored functional studies.</title>
        <authorList>
            <person name="Wylensek D."/>
            <person name="Hitch T.C.A."/>
            <person name="Clavel T."/>
        </authorList>
    </citation>
    <scope>NUCLEOTIDE SEQUENCE [LARGE SCALE GENOMIC DNA]</scope>
    <source>
        <strain evidence="6 7">LKV-178-WT-2A</strain>
    </source>
</reference>
<dbReference type="Pfam" id="PF13102">
    <property type="entry name" value="Phage_int_SAM_5"/>
    <property type="match status" value="1"/>
</dbReference>
<dbReference type="Gene3D" id="1.10.443.10">
    <property type="entry name" value="Intergrase catalytic core"/>
    <property type="match status" value="1"/>
</dbReference>
<dbReference type="InterPro" id="IPR010998">
    <property type="entry name" value="Integrase_recombinase_N"/>
</dbReference>
<dbReference type="RefSeq" id="WP_154533197.1">
    <property type="nucleotide sequence ID" value="NZ_VUNG01000004.1"/>
</dbReference>
<keyword evidence="2" id="KW-0238">DNA-binding</keyword>
<dbReference type="GO" id="GO:0015074">
    <property type="term" value="P:DNA integration"/>
    <property type="evidence" value="ECO:0007669"/>
    <property type="project" value="InterPro"/>
</dbReference>
<dbReference type="GO" id="GO:0006310">
    <property type="term" value="P:DNA recombination"/>
    <property type="evidence" value="ECO:0007669"/>
    <property type="project" value="UniProtKB-KW"/>
</dbReference>
<keyword evidence="7" id="KW-1185">Reference proteome</keyword>
<evidence type="ECO:0000259" key="5">
    <source>
        <dbReference type="PROSITE" id="PS51898"/>
    </source>
</evidence>
<feature type="domain" description="Tyr recombinase" evidence="5">
    <location>
        <begin position="219"/>
        <end position="393"/>
    </location>
</feature>
<dbReference type="InterPro" id="IPR002104">
    <property type="entry name" value="Integrase_catalytic"/>
</dbReference>
<evidence type="ECO:0000256" key="1">
    <source>
        <dbReference type="ARBA" id="ARBA00008857"/>
    </source>
</evidence>
<dbReference type="Gene3D" id="1.10.150.130">
    <property type="match status" value="1"/>
</dbReference>
<evidence type="ECO:0000313" key="7">
    <source>
        <dbReference type="Proteomes" id="UP000438914"/>
    </source>
</evidence>
<comment type="caution">
    <text evidence="6">The sequence shown here is derived from an EMBL/GenBank/DDBJ whole genome shotgun (WGS) entry which is preliminary data.</text>
</comment>